<proteinExistence type="predicted"/>
<organism evidence="2 3">
    <name type="scientific">Candidatus Lloydbacteria bacterium CG22_combo_CG10-13_8_21_14_all_47_15</name>
    <dbReference type="NCBI Taxonomy" id="1974635"/>
    <lineage>
        <taxon>Bacteria</taxon>
        <taxon>Candidatus Lloydiibacteriota</taxon>
    </lineage>
</organism>
<sequence>MEHMERRFESQPAEAELRFKEEFGGIEKRLLEALRHLEKNPKDTSDLNTLREEFPEKKEMIDGAYNKFMEEMLLAKHVVPEAGKTDEQSEKMPAKPFSEMSEYERRYWAP</sequence>
<dbReference type="AlphaFoldDB" id="A0A2H0CU38"/>
<evidence type="ECO:0000313" key="3">
    <source>
        <dbReference type="Proteomes" id="UP000230638"/>
    </source>
</evidence>
<name>A0A2H0CU38_9BACT</name>
<evidence type="ECO:0000256" key="1">
    <source>
        <dbReference type="SAM" id="MobiDB-lite"/>
    </source>
</evidence>
<accession>A0A2H0CU38</accession>
<reference evidence="2 3" key="1">
    <citation type="submission" date="2017-09" db="EMBL/GenBank/DDBJ databases">
        <title>Depth-based differentiation of microbial function through sediment-hosted aquifers and enrichment of novel symbionts in the deep terrestrial subsurface.</title>
        <authorList>
            <person name="Probst A.J."/>
            <person name="Ladd B."/>
            <person name="Jarett J.K."/>
            <person name="Geller-Mcgrath D.E."/>
            <person name="Sieber C.M."/>
            <person name="Emerson J.B."/>
            <person name="Anantharaman K."/>
            <person name="Thomas B.C."/>
            <person name="Malmstrom R."/>
            <person name="Stieglmeier M."/>
            <person name="Klingl A."/>
            <person name="Woyke T."/>
            <person name="Ryan C.M."/>
            <person name="Banfield J.F."/>
        </authorList>
    </citation>
    <scope>NUCLEOTIDE SEQUENCE [LARGE SCALE GENOMIC DNA]</scope>
    <source>
        <strain evidence="2">CG22_combo_CG10-13_8_21_14_all_47_15</strain>
    </source>
</reference>
<dbReference type="Proteomes" id="UP000230638">
    <property type="component" value="Unassembled WGS sequence"/>
</dbReference>
<comment type="caution">
    <text evidence="2">The sequence shown here is derived from an EMBL/GenBank/DDBJ whole genome shotgun (WGS) entry which is preliminary data.</text>
</comment>
<gene>
    <name evidence="2" type="ORF">COW88_02035</name>
</gene>
<evidence type="ECO:0000313" key="2">
    <source>
        <dbReference type="EMBL" id="PIP73376.1"/>
    </source>
</evidence>
<protein>
    <submittedName>
        <fullName evidence="2">Uncharacterized protein</fullName>
    </submittedName>
</protein>
<feature type="region of interest" description="Disordered" evidence="1">
    <location>
        <begin position="80"/>
        <end position="110"/>
    </location>
</feature>
<feature type="compositionally biased region" description="Basic and acidic residues" evidence="1">
    <location>
        <begin position="83"/>
        <end position="93"/>
    </location>
</feature>
<dbReference type="EMBL" id="PCTL01000021">
    <property type="protein sequence ID" value="PIP73376.1"/>
    <property type="molecule type" value="Genomic_DNA"/>
</dbReference>